<keyword evidence="6 8" id="KW-0046">Antibiotic resistance</keyword>
<evidence type="ECO:0000256" key="5">
    <source>
        <dbReference type="ARBA" id="ARBA00022801"/>
    </source>
</evidence>
<keyword evidence="5 8" id="KW-0378">Hydrolase</keyword>
<evidence type="ECO:0000256" key="7">
    <source>
        <dbReference type="PIRSR" id="PIRSR602137-50"/>
    </source>
</evidence>
<dbReference type="InterPro" id="IPR002137">
    <property type="entry name" value="Beta-lactam_class-D_AS"/>
</dbReference>
<dbReference type="EMBL" id="JAZDQQ010000008">
    <property type="protein sequence ID" value="MEE1880831.1"/>
    <property type="molecule type" value="Genomic_DNA"/>
</dbReference>
<dbReference type="PROSITE" id="PS00337">
    <property type="entry name" value="BETA_LACTAMASE_D"/>
    <property type="match status" value="1"/>
</dbReference>
<evidence type="ECO:0000256" key="4">
    <source>
        <dbReference type="ARBA" id="ARBA00022729"/>
    </source>
</evidence>
<evidence type="ECO:0000256" key="1">
    <source>
        <dbReference type="ARBA" id="ARBA00001526"/>
    </source>
</evidence>
<dbReference type="Proteomes" id="UP001329505">
    <property type="component" value="Unassembled WGS sequence"/>
</dbReference>
<accession>A0A1H8ZKW5</accession>
<dbReference type="NCBIfam" id="NF012161">
    <property type="entry name" value="bla_class_D_main"/>
    <property type="match status" value="1"/>
</dbReference>
<dbReference type="GO" id="GO:0008658">
    <property type="term" value="F:penicillin binding"/>
    <property type="evidence" value="ECO:0007669"/>
    <property type="project" value="InterPro"/>
</dbReference>
<evidence type="ECO:0000259" key="10">
    <source>
        <dbReference type="Pfam" id="PF00905"/>
    </source>
</evidence>
<dbReference type="GO" id="GO:0046677">
    <property type="term" value="P:response to antibiotic"/>
    <property type="evidence" value="ECO:0007669"/>
    <property type="project" value="UniProtKB-UniRule"/>
</dbReference>
<feature type="signal peptide" evidence="9">
    <location>
        <begin position="1"/>
        <end position="23"/>
    </location>
</feature>
<reference evidence="12 13" key="1">
    <citation type="submission" date="2016-10" db="EMBL/GenBank/DDBJ databases">
        <authorList>
            <person name="de Groot N.N."/>
        </authorList>
    </citation>
    <scope>NUCLEOTIDE SEQUENCE [LARGE SCALE GENOMIC DNA]</scope>
    <source>
        <strain evidence="12 13">LMG 27941</strain>
    </source>
</reference>
<dbReference type="SUPFAM" id="SSF56601">
    <property type="entry name" value="beta-lactamase/transpeptidase-like"/>
    <property type="match status" value="1"/>
</dbReference>
<protein>
    <recommendedName>
        <fullName evidence="3 8">Beta-lactamase</fullName>
        <ecNumber evidence="3 8">3.5.2.6</ecNumber>
    </recommendedName>
</protein>
<proteinExistence type="inferred from homology"/>
<dbReference type="EC" id="3.5.2.6" evidence="3 8"/>
<evidence type="ECO:0000256" key="9">
    <source>
        <dbReference type="SAM" id="SignalP"/>
    </source>
</evidence>
<gene>
    <name evidence="11" type="primary">blaOXA</name>
    <name evidence="12" type="ORF">SAMN05216230_101161</name>
    <name evidence="11" type="ORF">V0R55_11710</name>
</gene>
<dbReference type="EMBL" id="FOEQ01000001">
    <property type="protein sequence ID" value="SEP65005.1"/>
    <property type="molecule type" value="Genomic_DNA"/>
</dbReference>
<evidence type="ECO:0000313" key="11">
    <source>
        <dbReference type="EMBL" id="MEE1880831.1"/>
    </source>
</evidence>
<evidence type="ECO:0000313" key="13">
    <source>
        <dbReference type="Proteomes" id="UP000199221"/>
    </source>
</evidence>
<feature type="active site" description="Acyl-ester intermediate" evidence="7">
    <location>
        <position position="76"/>
    </location>
</feature>
<comment type="catalytic activity">
    <reaction evidence="1 8">
        <text>a beta-lactam + H2O = a substituted beta-amino acid</text>
        <dbReference type="Rhea" id="RHEA:20401"/>
        <dbReference type="ChEBI" id="CHEBI:15377"/>
        <dbReference type="ChEBI" id="CHEBI:35627"/>
        <dbReference type="ChEBI" id="CHEBI:140347"/>
        <dbReference type="EC" id="3.5.2.6"/>
    </reaction>
</comment>
<name>A0A1H8ZKW5_9PSED</name>
<evidence type="ECO:0000256" key="3">
    <source>
        <dbReference type="ARBA" id="ARBA00012865"/>
    </source>
</evidence>
<comment type="similarity">
    <text evidence="2 8">Belongs to the class-D beta-lactamase family.</text>
</comment>
<evidence type="ECO:0000256" key="8">
    <source>
        <dbReference type="RuleBase" id="RU361140"/>
    </source>
</evidence>
<organism evidence="12 13">
    <name type="scientific">Pseudomonas soli</name>
    <dbReference type="NCBI Taxonomy" id="1306993"/>
    <lineage>
        <taxon>Bacteria</taxon>
        <taxon>Pseudomonadati</taxon>
        <taxon>Pseudomonadota</taxon>
        <taxon>Gammaproteobacteria</taxon>
        <taxon>Pseudomonadales</taxon>
        <taxon>Pseudomonadaceae</taxon>
        <taxon>Pseudomonas</taxon>
    </lineage>
</organism>
<dbReference type="AlphaFoldDB" id="A0A1H8ZKW5"/>
<dbReference type="Gene3D" id="3.40.710.10">
    <property type="entry name" value="DD-peptidase/beta-lactamase superfamily"/>
    <property type="match status" value="1"/>
</dbReference>
<dbReference type="GeneID" id="93678072"/>
<feature type="chain" id="PRO_5011468909" description="Beta-lactamase" evidence="9">
    <location>
        <begin position="24"/>
        <end position="272"/>
    </location>
</feature>
<evidence type="ECO:0000313" key="14">
    <source>
        <dbReference type="Proteomes" id="UP001329505"/>
    </source>
</evidence>
<feature type="modified residue" description="N6-carboxylysine" evidence="7">
    <location>
        <position position="79"/>
    </location>
</feature>
<dbReference type="GO" id="GO:0017001">
    <property type="term" value="P:antibiotic catabolic process"/>
    <property type="evidence" value="ECO:0007669"/>
    <property type="project" value="InterPro"/>
</dbReference>
<dbReference type="InterPro" id="IPR001460">
    <property type="entry name" value="PCN-bd_Tpept"/>
</dbReference>
<dbReference type="GO" id="GO:0008800">
    <property type="term" value="F:beta-lactamase activity"/>
    <property type="evidence" value="ECO:0007669"/>
    <property type="project" value="UniProtKB-UniRule"/>
</dbReference>
<evidence type="ECO:0000313" key="12">
    <source>
        <dbReference type="EMBL" id="SEP65005.1"/>
    </source>
</evidence>
<sequence>MLNRMGALAGIALLSICMGTAVAASSSDLVEKPEWKDFFDAQDTVGTMVVKDMRGRGAVTYVYNPDRSDVRFTPASTFKIPHTLFALDAGAVSDEFQVFKWDGTVNEIPTHNADQNLRSAMRNSAVWVYRGFAEKIGSREAARYLSLIHYGNADPTVKQRDYWINGGLKVSAREQVHFLESLYRNQLPFKLEHQLLTKDVLIVGAGRDWIMRAKTGLGGQIGWWVGWVEFPDGPVIFALNIDTPKRMADAPKREAIGRQVLESMGALPEHRN</sequence>
<dbReference type="Proteomes" id="UP000199221">
    <property type="component" value="Unassembled WGS sequence"/>
</dbReference>
<dbReference type="RefSeq" id="WP_094009993.1">
    <property type="nucleotide sequence ID" value="NZ_CP128543.1"/>
</dbReference>
<dbReference type="InterPro" id="IPR012338">
    <property type="entry name" value="Beta-lactam/transpept-like"/>
</dbReference>
<evidence type="ECO:0000256" key="2">
    <source>
        <dbReference type="ARBA" id="ARBA00007898"/>
    </source>
</evidence>
<feature type="domain" description="Penicillin-binding protein transpeptidase" evidence="10">
    <location>
        <begin position="47"/>
        <end position="262"/>
    </location>
</feature>
<dbReference type="Pfam" id="PF00905">
    <property type="entry name" value="Transpeptidase"/>
    <property type="match status" value="1"/>
</dbReference>
<evidence type="ECO:0000256" key="6">
    <source>
        <dbReference type="ARBA" id="ARBA00023251"/>
    </source>
</evidence>
<reference evidence="11 14" key="2">
    <citation type="submission" date="2024-01" db="EMBL/GenBank/DDBJ databases">
        <title>Unpublished Manusciprt.</title>
        <authorList>
            <person name="Duman M."/>
            <person name="Valdes E.G."/>
            <person name="Ajmi N."/>
            <person name="Altun S."/>
            <person name="Saticioglu I.B."/>
        </authorList>
    </citation>
    <scope>NUCLEOTIDE SEQUENCE [LARGE SCALE GENOMIC DNA]</scope>
    <source>
        <strain evidence="11 14">139P</strain>
    </source>
</reference>
<keyword evidence="14" id="KW-1185">Reference proteome</keyword>
<keyword evidence="4 9" id="KW-0732">Signal</keyword>